<name>A0A067MUZ7_BOTB1</name>
<dbReference type="InParanoid" id="A0A067MUZ7"/>
<gene>
    <name evidence="1" type="ORF">BOTBODRAFT_170654</name>
</gene>
<dbReference type="AlphaFoldDB" id="A0A067MUZ7"/>
<dbReference type="EMBL" id="KL198019">
    <property type="protein sequence ID" value="KDQ19578.1"/>
    <property type="molecule type" value="Genomic_DNA"/>
</dbReference>
<organism evidence="1 2">
    <name type="scientific">Botryobasidium botryosum (strain FD-172 SS1)</name>
    <dbReference type="NCBI Taxonomy" id="930990"/>
    <lineage>
        <taxon>Eukaryota</taxon>
        <taxon>Fungi</taxon>
        <taxon>Dikarya</taxon>
        <taxon>Basidiomycota</taxon>
        <taxon>Agaricomycotina</taxon>
        <taxon>Agaricomycetes</taxon>
        <taxon>Cantharellales</taxon>
        <taxon>Botryobasidiaceae</taxon>
        <taxon>Botryobasidium</taxon>
    </lineage>
</organism>
<reference evidence="2" key="1">
    <citation type="journal article" date="2014" name="Proc. Natl. Acad. Sci. U.S.A.">
        <title>Extensive sampling of basidiomycete genomes demonstrates inadequacy of the white-rot/brown-rot paradigm for wood decay fungi.</title>
        <authorList>
            <person name="Riley R."/>
            <person name="Salamov A.A."/>
            <person name="Brown D.W."/>
            <person name="Nagy L.G."/>
            <person name="Floudas D."/>
            <person name="Held B.W."/>
            <person name="Levasseur A."/>
            <person name="Lombard V."/>
            <person name="Morin E."/>
            <person name="Otillar R."/>
            <person name="Lindquist E.A."/>
            <person name="Sun H."/>
            <person name="LaButti K.M."/>
            <person name="Schmutz J."/>
            <person name="Jabbour D."/>
            <person name="Luo H."/>
            <person name="Baker S.E."/>
            <person name="Pisabarro A.G."/>
            <person name="Walton J.D."/>
            <person name="Blanchette R.A."/>
            <person name="Henrissat B."/>
            <person name="Martin F."/>
            <person name="Cullen D."/>
            <person name="Hibbett D.S."/>
            <person name="Grigoriev I.V."/>
        </authorList>
    </citation>
    <scope>NUCLEOTIDE SEQUENCE [LARGE SCALE GENOMIC DNA]</scope>
    <source>
        <strain evidence="2">FD-172 SS1</strain>
    </source>
</reference>
<dbReference type="HOGENOM" id="CLU_1722062_0_0_1"/>
<evidence type="ECO:0000313" key="2">
    <source>
        <dbReference type="Proteomes" id="UP000027195"/>
    </source>
</evidence>
<proteinExistence type="predicted"/>
<accession>A0A067MUZ7</accession>
<keyword evidence="2" id="KW-1185">Reference proteome</keyword>
<sequence length="152" mass="17759">MPNSLQLAHAYVLRLINSNRRAAKRCIYRLIDIEWYALIPPIWDCATRAHIKNLLTSLRADLVDVLNEFIYYKETSFEEYLVGRKRLRAWKAQAKKAKAEIKYARRCQEVLMPVMMAAQAQEHDLSCVLLDAVENPPRSHRPVIVNPRLLMQ</sequence>
<evidence type="ECO:0000313" key="1">
    <source>
        <dbReference type="EMBL" id="KDQ19578.1"/>
    </source>
</evidence>
<protein>
    <submittedName>
        <fullName evidence="1">Uncharacterized protein</fullName>
    </submittedName>
</protein>
<dbReference type="Proteomes" id="UP000027195">
    <property type="component" value="Unassembled WGS sequence"/>
</dbReference>